<dbReference type="GO" id="GO:0046872">
    <property type="term" value="F:metal ion binding"/>
    <property type="evidence" value="ECO:0007669"/>
    <property type="project" value="UniProtKB-KW"/>
</dbReference>
<evidence type="ECO:0000313" key="8">
    <source>
        <dbReference type="Proteomes" id="UP000007881"/>
    </source>
</evidence>
<sequence>MGGAATATPRTVDPHAHALPRKEPPIARLVRLEGTKPVEIKPSDRSVWVCTCGLSRTFPLCDGSHKKCPKTEGEEAGKLHVYDRDNKRVVEVRDED</sequence>
<evidence type="ECO:0000256" key="4">
    <source>
        <dbReference type="ARBA" id="ARBA00023014"/>
    </source>
</evidence>
<evidence type="ECO:0000256" key="5">
    <source>
        <dbReference type="SAM" id="MobiDB-lite"/>
    </source>
</evidence>
<dbReference type="SMART" id="SM00704">
    <property type="entry name" value="ZnF_CDGSH"/>
    <property type="match status" value="1"/>
</dbReference>
<dbReference type="AlphaFoldDB" id="I0ICX4"/>
<keyword evidence="2" id="KW-0479">Metal-binding</keyword>
<organism evidence="7 8">
    <name type="scientific">Phycisphaera mikurensis (strain NBRC 102666 / KCTC 22515 / FYK2301M01)</name>
    <dbReference type="NCBI Taxonomy" id="1142394"/>
    <lineage>
        <taxon>Bacteria</taxon>
        <taxon>Pseudomonadati</taxon>
        <taxon>Planctomycetota</taxon>
        <taxon>Phycisphaerae</taxon>
        <taxon>Phycisphaerales</taxon>
        <taxon>Phycisphaeraceae</taxon>
        <taxon>Phycisphaera</taxon>
    </lineage>
</organism>
<dbReference type="GO" id="GO:0051537">
    <property type="term" value="F:2 iron, 2 sulfur cluster binding"/>
    <property type="evidence" value="ECO:0007669"/>
    <property type="project" value="UniProtKB-KW"/>
</dbReference>
<dbReference type="Gene3D" id="3.40.5.90">
    <property type="entry name" value="CDGSH iron-sulfur domain, mitoNEET-type"/>
    <property type="match status" value="1"/>
</dbReference>
<dbReference type="HOGENOM" id="CLU_2357286_0_0_0"/>
<dbReference type="EMBL" id="AP012338">
    <property type="protein sequence ID" value="BAM03112.1"/>
    <property type="molecule type" value="Genomic_DNA"/>
</dbReference>
<gene>
    <name evidence="7" type="ordered locus">PSMK_09530</name>
</gene>
<name>I0ICX4_PHYMF</name>
<evidence type="ECO:0000259" key="6">
    <source>
        <dbReference type="SMART" id="SM00704"/>
    </source>
</evidence>
<feature type="domain" description="Iron-binding zinc finger CDGSH type" evidence="6">
    <location>
        <begin position="33"/>
        <end position="71"/>
    </location>
</feature>
<dbReference type="InterPro" id="IPR018967">
    <property type="entry name" value="FeS-contain_CDGSH-typ"/>
</dbReference>
<evidence type="ECO:0000256" key="1">
    <source>
        <dbReference type="ARBA" id="ARBA00022714"/>
    </source>
</evidence>
<dbReference type="GO" id="GO:0005737">
    <property type="term" value="C:cytoplasm"/>
    <property type="evidence" value="ECO:0007669"/>
    <property type="project" value="UniProtKB-ARBA"/>
</dbReference>
<protein>
    <recommendedName>
        <fullName evidence="6">Iron-binding zinc finger CDGSH type domain-containing protein</fullName>
    </recommendedName>
</protein>
<proteinExistence type="predicted"/>
<keyword evidence="8" id="KW-1185">Reference proteome</keyword>
<keyword evidence="1" id="KW-0001">2Fe-2S</keyword>
<dbReference type="KEGG" id="phm:PSMK_09530"/>
<dbReference type="InterPro" id="IPR042216">
    <property type="entry name" value="MitoNEET_CISD"/>
</dbReference>
<dbReference type="eggNOG" id="COG3369">
    <property type="taxonomic scope" value="Bacteria"/>
</dbReference>
<accession>I0ICX4</accession>
<dbReference type="RefSeq" id="WP_014436331.1">
    <property type="nucleotide sequence ID" value="NC_017080.1"/>
</dbReference>
<reference evidence="7 8" key="1">
    <citation type="submission" date="2012-02" db="EMBL/GenBank/DDBJ databases">
        <title>Complete genome sequence of Phycisphaera mikurensis NBRC 102666.</title>
        <authorList>
            <person name="Ankai A."/>
            <person name="Hosoyama A."/>
            <person name="Terui Y."/>
            <person name="Sekine M."/>
            <person name="Fukai R."/>
            <person name="Kato Y."/>
            <person name="Nakamura S."/>
            <person name="Yamada-Narita S."/>
            <person name="Kawakoshi A."/>
            <person name="Fukunaga Y."/>
            <person name="Yamazaki S."/>
            <person name="Fujita N."/>
        </authorList>
    </citation>
    <scope>NUCLEOTIDE SEQUENCE [LARGE SCALE GENOMIC DNA]</scope>
    <source>
        <strain evidence="8">NBRC 102666 / KCTC 22515 / FYK2301M01</strain>
    </source>
</reference>
<evidence type="ECO:0000256" key="3">
    <source>
        <dbReference type="ARBA" id="ARBA00023004"/>
    </source>
</evidence>
<evidence type="ECO:0000256" key="2">
    <source>
        <dbReference type="ARBA" id="ARBA00022723"/>
    </source>
</evidence>
<dbReference type="Proteomes" id="UP000007881">
    <property type="component" value="Chromosome"/>
</dbReference>
<keyword evidence="4" id="KW-0411">Iron-sulfur</keyword>
<evidence type="ECO:0000313" key="7">
    <source>
        <dbReference type="EMBL" id="BAM03112.1"/>
    </source>
</evidence>
<feature type="compositionally biased region" description="Basic and acidic residues" evidence="5">
    <location>
        <begin position="12"/>
        <end position="22"/>
    </location>
</feature>
<keyword evidence="3" id="KW-0408">Iron</keyword>
<feature type="region of interest" description="Disordered" evidence="5">
    <location>
        <begin position="1"/>
        <end position="22"/>
    </location>
</feature>
<dbReference type="Pfam" id="PF09360">
    <property type="entry name" value="zf-CDGSH"/>
    <property type="match status" value="1"/>
</dbReference>